<dbReference type="SMART" id="SM00220">
    <property type="entry name" value="S_TKc"/>
    <property type="match status" value="1"/>
</dbReference>
<keyword evidence="2" id="KW-0472">Membrane</keyword>
<feature type="transmembrane region" description="Helical" evidence="2">
    <location>
        <begin position="70"/>
        <end position="88"/>
    </location>
</feature>
<evidence type="ECO:0000313" key="4">
    <source>
        <dbReference type="EMBL" id="GME77356.1"/>
    </source>
</evidence>
<dbReference type="EMBL" id="BSXN01002692">
    <property type="protein sequence ID" value="GME77356.1"/>
    <property type="molecule type" value="Genomic_DNA"/>
</dbReference>
<dbReference type="SUPFAM" id="SSF56112">
    <property type="entry name" value="Protein kinase-like (PK-like)"/>
    <property type="match status" value="1"/>
</dbReference>
<evidence type="ECO:0000313" key="5">
    <source>
        <dbReference type="Proteomes" id="UP001165120"/>
    </source>
</evidence>
<dbReference type="InterPro" id="IPR011009">
    <property type="entry name" value="Kinase-like_dom_sf"/>
</dbReference>
<feature type="region of interest" description="Disordered" evidence="1">
    <location>
        <begin position="309"/>
        <end position="335"/>
    </location>
</feature>
<accession>A0A9W6WCI7</accession>
<name>A0A9W6WCI7_CANBO</name>
<dbReference type="PROSITE" id="PS50011">
    <property type="entry name" value="PROTEIN_KINASE_DOM"/>
    <property type="match status" value="1"/>
</dbReference>
<feature type="region of interest" description="Disordered" evidence="1">
    <location>
        <begin position="456"/>
        <end position="487"/>
    </location>
</feature>
<evidence type="ECO:0000256" key="2">
    <source>
        <dbReference type="SAM" id="Phobius"/>
    </source>
</evidence>
<dbReference type="Pfam" id="PF00069">
    <property type="entry name" value="Pkinase"/>
    <property type="match status" value="1"/>
</dbReference>
<keyword evidence="5" id="KW-1185">Reference proteome</keyword>
<dbReference type="GO" id="GO:0005524">
    <property type="term" value="F:ATP binding"/>
    <property type="evidence" value="ECO:0007669"/>
    <property type="project" value="InterPro"/>
</dbReference>
<keyword evidence="2" id="KW-1133">Transmembrane helix</keyword>
<dbReference type="GO" id="GO:0004672">
    <property type="term" value="F:protein kinase activity"/>
    <property type="evidence" value="ECO:0007669"/>
    <property type="project" value="InterPro"/>
</dbReference>
<protein>
    <submittedName>
        <fullName evidence="4">Unnamed protein product</fullName>
    </submittedName>
</protein>
<reference evidence="4" key="1">
    <citation type="submission" date="2023-04" db="EMBL/GenBank/DDBJ databases">
        <title>Candida boidinii NBRC 10035.</title>
        <authorList>
            <person name="Ichikawa N."/>
            <person name="Sato H."/>
            <person name="Tonouchi N."/>
        </authorList>
    </citation>
    <scope>NUCLEOTIDE SEQUENCE</scope>
    <source>
        <strain evidence="4">NBRC 10035</strain>
    </source>
</reference>
<dbReference type="AlphaFoldDB" id="A0A9W6WCI7"/>
<proteinExistence type="predicted"/>
<sequence length="610" mass="66880">MTKKSDDSNKIDEGNFIHGKGAATIGVVKLADFGLSKILWDQNTNTPCGTVGYTAPEIVKDEYYSKKVDVWAIGCVLYTLLCGFPPFYDTDPKILAKKVSRGDYCFLSPWWDEISQQAKDLVSNLLTLDPSKRYNIDQLLMDPWMTKGYSTDEFNCIKDYIKKTNNSKYNSNTNNNYYNNSIGSHSFSSFPLPQTASPSLNATVVASNTSPHHIDKETNDHAVRERAASNSEPMIAQNLSKIENTLDAATGNSKLIKEIDPFNLIGKKADDAPPSITVDHDLFQQFNNLSNDDLTIYHQNLTNQLNNQFNGASTATKSNSSNNNNNHNNNNITTATTSNTYSEVINTTPHRNTISGILANSNNNIKNPTDLPTSPIMIQKLGLIATPRGEAIKMVFDTGNVIQRISSPMLSPVNTSNNNNNNAAEKYKILEDEEFSINGNIKQNSISPSNIDAALEEEEQDCHSGSSITDNNNNSSSNSKGNNNASVNKFKSRFGELKISKGTSNNKTQFAPATVEPIKEDEIANAIEVDESFGRRRKSSSVSFTIIPKIHQQNNRSHRNSSVTSNNSELNNVLSGSYTDSRVDLDSAISSANSVSEGKNGGANDDTTSS</sequence>
<dbReference type="Proteomes" id="UP001165120">
    <property type="component" value="Unassembled WGS sequence"/>
</dbReference>
<dbReference type="InterPro" id="IPR000719">
    <property type="entry name" value="Prot_kinase_dom"/>
</dbReference>
<feature type="region of interest" description="Disordered" evidence="1">
    <location>
        <begin position="546"/>
        <end position="569"/>
    </location>
</feature>
<feature type="compositionally biased region" description="Low complexity" evidence="1">
    <location>
        <begin position="464"/>
        <end position="487"/>
    </location>
</feature>
<evidence type="ECO:0000256" key="1">
    <source>
        <dbReference type="SAM" id="MobiDB-lite"/>
    </source>
</evidence>
<feature type="compositionally biased region" description="Polar residues" evidence="1">
    <location>
        <begin position="551"/>
        <end position="569"/>
    </location>
</feature>
<gene>
    <name evidence="4" type="ORF">Cboi02_000550700</name>
</gene>
<comment type="caution">
    <text evidence="4">The sequence shown here is derived from an EMBL/GenBank/DDBJ whole genome shotgun (WGS) entry which is preliminary data.</text>
</comment>
<keyword evidence="2" id="KW-0812">Transmembrane</keyword>
<feature type="region of interest" description="Disordered" evidence="1">
    <location>
        <begin position="589"/>
        <end position="610"/>
    </location>
</feature>
<organism evidence="4 5">
    <name type="scientific">Candida boidinii</name>
    <name type="common">Yeast</name>
    <dbReference type="NCBI Taxonomy" id="5477"/>
    <lineage>
        <taxon>Eukaryota</taxon>
        <taxon>Fungi</taxon>
        <taxon>Dikarya</taxon>
        <taxon>Ascomycota</taxon>
        <taxon>Saccharomycotina</taxon>
        <taxon>Pichiomycetes</taxon>
        <taxon>Pichiales</taxon>
        <taxon>Pichiaceae</taxon>
        <taxon>Ogataea</taxon>
        <taxon>Ogataea/Candida clade</taxon>
    </lineage>
</organism>
<evidence type="ECO:0000259" key="3">
    <source>
        <dbReference type="PROSITE" id="PS50011"/>
    </source>
</evidence>
<dbReference type="PANTHER" id="PTHR24347">
    <property type="entry name" value="SERINE/THREONINE-PROTEIN KINASE"/>
    <property type="match status" value="1"/>
</dbReference>
<dbReference type="Gene3D" id="1.10.510.10">
    <property type="entry name" value="Transferase(Phosphotransferase) domain 1"/>
    <property type="match status" value="1"/>
</dbReference>
<feature type="domain" description="Protein kinase" evidence="3">
    <location>
        <begin position="1"/>
        <end position="145"/>
    </location>
</feature>